<dbReference type="GO" id="GO:0008168">
    <property type="term" value="F:methyltransferase activity"/>
    <property type="evidence" value="ECO:0007669"/>
    <property type="project" value="UniProtKB-KW"/>
</dbReference>
<dbReference type="Pfam" id="PF08242">
    <property type="entry name" value="Methyltransf_12"/>
    <property type="match status" value="1"/>
</dbReference>
<evidence type="ECO:0000259" key="1">
    <source>
        <dbReference type="Pfam" id="PF08242"/>
    </source>
</evidence>
<dbReference type="RefSeq" id="XP_046018070.1">
    <property type="nucleotide sequence ID" value="XM_046152176.1"/>
</dbReference>
<dbReference type="Gene3D" id="3.40.50.150">
    <property type="entry name" value="Vaccinia Virus protein VP39"/>
    <property type="match status" value="1"/>
</dbReference>
<sequence length="283" mass="31645">MAAPDAHTHSMFSWQANAECWDQSVGQDGNAYWRLLQVPALERMIPVPGKDARALDLAGGNGLVGRWLAGRGGLSLLVSTDGSEEMVKHAQKRFNGGEGLQAVFRKVDVTSDQELGDLVTEYGPKEDDPDSGFDIITINMALMDISDLNPMAKVLPKLLKKDGIFVATLLHPVFFTSGADRHVQIVEQNEHMGPHVVRSKVITKYLDVPPWRGVFEYGQPEQQYYFHRPLHELFAAFFKVGLAMDALEEPAFTKDQGVPDRVESHRNFDQLPAILAFRMRRFA</sequence>
<dbReference type="GO" id="GO:0032259">
    <property type="term" value="P:methylation"/>
    <property type="evidence" value="ECO:0007669"/>
    <property type="project" value="UniProtKB-KW"/>
</dbReference>
<evidence type="ECO:0000313" key="2">
    <source>
        <dbReference type="EMBL" id="KAH7040015.1"/>
    </source>
</evidence>
<evidence type="ECO:0000313" key="3">
    <source>
        <dbReference type="Proteomes" id="UP000756346"/>
    </source>
</evidence>
<dbReference type="InterPro" id="IPR029063">
    <property type="entry name" value="SAM-dependent_MTases_sf"/>
</dbReference>
<dbReference type="OrthoDB" id="6329284at2759"/>
<gene>
    <name evidence="2" type="ORF">B0I36DRAFT_309780</name>
</gene>
<feature type="domain" description="Methyltransferase type 12" evidence="1">
    <location>
        <begin position="55"/>
        <end position="165"/>
    </location>
</feature>
<comment type="caution">
    <text evidence="2">The sequence shown here is derived from an EMBL/GenBank/DDBJ whole genome shotgun (WGS) entry which is preliminary data.</text>
</comment>
<dbReference type="EMBL" id="JAGTJQ010000001">
    <property type="protein sequence ID" value="KAH7040015.1"/>
    <property type="molecule type" value="Genomic_DNA"/>
</dbReference>
<keyword evidence="2" id="KW-0808">Transferase</keyword>
<dbReference type="SUPFAM" id="SSF53335">
    <property type="entry name" value="S-adenosyl-L-methionine-dependent methyltransferases"/>
    <property type="match status" value="1"/>
</dbReference>
<name>A0A9P8YJ70_9PEZI</name>
<reference evidence="2" key="1">
    <citation type="journal article" date="2021" name="Nat. Commun.">
        <title>Genetic determinants of endophytism in the Arabidopsis root mycobiome.</title>
        <authorList>
            <person name="Mesny F."/>
            <person name="Miyauchi S."/>
            <person name="Thiergart T."/>
            <person name="Pickel B."/>
            <person name="Atanasova L."/>
            <person name="Karlsson M."/>
            <person name="Huettel B."/>
            <person name="Barry K.W."/>
            <person name="Haridas S."/>
            <person name="Chen C."/>
            <person name="Bauer D."/>
            <person name="Andreopoulos W."/>
            <person name="Pangilinan J."/>
            <person name="LaButti K."/>
            <person name="Riley R."/>
            <person name="Lipzen A."/>
            <person name="Clum A."/>
            <person name="Drula E."/>
            <person name="Henrissat B."/>
            <person name="Kohler A."/>
            <person name="Grigoriev I.V."/>
            <person name="Martin F.M."/>
            <person name="Hacquard S."/>
        </authorList>
    </citation>
    <scope>NUCLEOTIDE SEQUENCE</scope>
    <source>
        <strain evidence="2">MPI-CAGE-CH-0230</strain>
    </source>
</reference>
<accession>A0A9P8YJ70</accession>
<dbReference type="Proteomes" id="UP000756346">
    <property type="component" value="Unassembled WGS sequence"/>
</dbReference>
<dbReference type="CDD" id="cd02440">
    <property type="entry name" value="AdoMet_MTases"/>
    <property type="match status" value="1"/>
</dbReference>
<dbReference type="InterPro" id="IPR013217">
    <property type="entry name" value="Methyltransf_12"/>
</dbReference>
<dbReference type="AlphaFoldDB" id="A0A9P8YJ70"/>
<dbReference type="GeneID" id="70181722"/>
<protein>
    <submittedName>
        <fullName evidence="2">Methyltransferase type 11</fullName>
    </submittedName>
</protein>
<keyword evidence="3" id="KW-1185">Reference proteome</keyword>
<keyword evidence="2" id="KW-0489">Methyltransferase</keyword>
<organism evidence="2 3">
    <name type="scientific">Microdochium trichocladiopsis</name>
    <dbReference type="NCBI Taxonomy" id="1682393"/>
    <lineage>
        <taxon>Eukaryota</taxon>
        <taxon>Fungi</taxon>
        <taxon>Dikarya</taxon>
        <taxon>Ascomycota</taxon>
        <taxon>Pezizomycotina</taxon>
        <taxon>Sordariomycetes</taxon>
        <taxon>Xylariomycetidae</taxon>
        <taxon>Xylariales</taxon>
        <taxon>Microdochiaceae</taxon>
        <taxon>Microdochium</taxon>
    </lineage>
</organism>
<proteinExistence type="predicted"/>